<evidence type="ECO:0000256" key="2">
    <source>
        <dbReference type="ARBA" id="ARBA00022801"/>
    </source>
</evidence>
<dbReference type="Proteomes" id="UP001138672">
    <property type="component" value="Unassembled WGS sequence"/>
</dbReference>
<organism evidence="6 8">
    <name type="scientific">Formosa algae</name>
    <dbReference type="NCBI Taxonomy" id="225843"/>
    <lineage>
        <taxon>Bacteria</taxon>
        <taxon>Pseudomonadati</taxon>
        <taxon>Bacteroidota</taxon>
        <taxon>Flavobacteriia</taxon>
        <taxon>Flavobacteriales</taxon>
        <taxon>Flavobacteriaceae</taxon>
        <taxon>Formosa</taxon>
    </lineage>
</organism>
<dbReference type="OrthoDB" id="9763644at2"/>
<evidence type="ECO:0000259" key="5">
    <source>
        <dbReference type="PROSITE" id="PS51206"/>
    </source>
</evidence>
<dbReference type="PANTHER" id="PTHR35372">
    <property type="entry name" value="ATP BINDING PROTEIN-RELATED"/>
    <property type="match status" value="1"/>
</dbReference>
<dbReference type="InterPro" id="IPR004968">
    <property type="entry name" value="DNA_primase/NTPase_C"/>
</dbReference>
<keyword evidence="1" id="KW-0547">Nucleotide-binding</keyword>
<dbReference type="Pfam" id="PF19263">
    <property type="entry name" value="DUF5906"/>
    <property type="match status" value="1"/>
</dbReference>
<protein>
    <submittedName>
        <fullName evidence="6">DNA primase/helicase</fullName>
    </submittedName>
</protein>
<dbReference type="GO" id="GO:0016787">
    <property type="term" value="F:hydrolase activity"/>
    <property type="evidence" value="ECO:0007669"/>
    <property type="project" value="UniProtKB-KW"/>
</dbReference>
<dbReference type="EMBL" id="JAGGJQ010000003">
    <property type="protein sequence ID" value="MBP1839410.1"/>
    <property type="molecule type" value="Genomic_DNA"/>
</dbReference>
<name>A0A9X0YIZ5_9FLAO</name>
<dbReference type="NCBIfam" id="TIGR01613">
    <property type="entry name" value="primase_Cterm"/>
    <property type="match status" value="1"/>
</dbReference>
<evidence type="ECO:0000313" key="6">
    <source>
        <dbReference type="EMBL" id="MBP1839410.1"/>
    </source>
</evidence>
<proteinExistence type="predicted"/>
<gene>
    <name evidence="6" type="ORF">J2Z56_001321</name>
    <name evidence="7" type="ORF">J2Z57_001147</name>
</gene>
<dbReference type="InterPro" id="IPR027417">
    <property type="entry name" value="P-loop_NTPase"/>
</dbReference>
<dbReference type="Proteomes" id="UP001231587">
    <property type="component" value="Unassembled WGS sequence"/>
</dbReference>
<keyword evidence="4" id="KW-0067">ATP-binding</keyword>
<evidence type="ECO:0000313" key="7">
    <source>
        <dbReference type="EMBL" id="MDQ0334714.1"/>
    </source>
</evidence>
<dbReference type="InterPro" id="IPR045455">
    <property type="entry name" value="NrS-1_pol-like_helicase"/>
</dbReference>
<keyword evidence="9" id="KW-1185">Reference proteome</keyword>
<dbReference type="Pfam" id="PF03288">
    <property type="entry name" value="Pox_D5"/>
    <property type="match status" value="1"/>
</dbReference>
<reference evidence="6" key="1">
    <citation type="submission" date="2021-03" db="EMBL/GenBank/DDBJ databases">
        <title>Genomic Encyclopedia of Type Strains, Phase IV (KMG-IV): sequencing the most valuable type-strain genomes for metagenomic binning, comparative biology and taxonomic classification.</title>
        <authorList>
            <person name="Goeker M."/>
        </authorList>
    </citation>
    <scope>NUCLEOTIDE SEQUENCE</scope>
    <source>
        <strain evidence="6">DSM 15523</strain>
        <strain evidence="7 9">DSM 16476</strain>
    </source>
</reference>
<dbReference type="PROSITE" id="PS51206">
    <property type="entry name" value="SF3_HELICASE_1"/>
    <property type="match status" value="1"/>
</dbReference>
<dbReference type="Gene3D" id="3.40.50.300">
    <property type="entry name" value="P-loop containing nucleotide triphosphate hydrolases"/>
    <property type="match status" value="1"/>
</dbReference>
<dbReference type="AlphaFoldDB" id="A0A9X0YIZ5"/>
<accession>A0A9X0YIZ5</accession>
<evidence type="ECO:0000313" key="8">
    <source>
        <dbReference type="Proteomes" id="UP001138672"/>
    </source>
</evidence>
<evidence type="ECO:0000256" key="4">
    <source>
        <dbReference type="ARBA" id="ARBA00022840"/>
    </source>
</evidence>
<evidence type="ECO:0000256" key="3">
    <source>
        <dbReference type="ARBA" id="ARBA00022806"/>
    </source>
</evidence>
<dbReference type="SMART" id="SM00885">
    <property type="entry name" value="D5_N"/>
    <property type="match status" value="1"/>
</dbReference>
<feature type="domain" description="SF3 helicase" evidence="5">
    <location>
        <begin position="240"/>
        <end position="396"/>
    </location>
</feature>
<dbReference type="GO" id="GO:0004386">
    <property type="term" value="F:helicase activity"/>
    <property type="evidence" value="ECO:0007669"/>
    <property type="project" value="UniProtKB-KW"/>
</dbReference>
<dbReference type="EMBL" id="JAUSUU010000003">
    <property type="protein sequence ID" value="MDQ0334714.1"/>
    <property type="molecule type" value="Genomic_DNA"/>
</dbReference>
<keyword evidence="3" id="KW-0347">Helicase</keyword>
<evidence type="ECO:0000313" key="9">
    <source>
        <dbReference type="Proteomes" id="UP001231587"/>
    </source>
</evidence>
<dbReference type="SUPFAM" id="SSF52540">
    <property type="entry name" value="P-loop containing nucleoside triphosphate hydrolases"/>
    <property type="match status" value="1"/>
</dbReference>
<dbReference type="InterPro" id="IPR014818">
    <property type="entry name" value="Phage/plasmid_primase_P4_C"/>
</dbReference>
<evidence type="ECO:0000256" key="1">
    <source>
        <dbReference type="ARBA" id="ARBA00022741"/>
    </source>
</evidence>
<dbReference type="InterPro" id="IPR051620">
    <property type="entry name" value="ORF904-like_C"/>
</dbReference>
<keyword evidence="2" id="KW-0378">Hydrolase</keyword>
<dbReference type="InterPro" id="IPR006500">
    <property type="entry name" value="Helicase_put_C_phage/plasmid"/>
</dbReference>
<dbReference type="Pfam" id="PF08706">
    <property type="entry name" value="D5_N"/>
    <property type="match status" value="1"/>
</dbReference>
<dbReference type="PANTHER" id="PTHR35372:SF2">
    <property type="entry name" value="SF3 HELICASE DOMAIN-CONTAINING PROTEIN"/>
    <property type="match status" value="1"/>
</dbReference>
<dbReference type="InterPro" id="IPR014015">
    <property type="entry name" value="Helicase_SF3_DNA-vir"/>
</dbReference>
<comment type="caution">
    <text evidence="6">The sequence shown here is derived from an EMBL/GenBank/DDBJ whole genome shotgun (WGS) entry which is preliminary data.</text>
</comment>
<dbReference type="GO" id="GO:0005524">
    <property type="term" value="F:ATP binding"/>
    <property type="evidence" value="ECO:0007669"/>
    <property type="project" value="UniProtKB-KW"/>
</dbReference>
<dbReference type="RefSeq" id="WP_057779676.1">
    <property type="nucleotide sequence ID" value="NZ_JAGGJQ010000003.1"/>
</dbReference>
<sequence length="517" mass="59880">MKNHYNNLENSQSQGNNFNLREETNIISNDLIEERKPLLDEILKETETLLNKTASDLQVLKNNQADSILKEILEGIELVAFSVYCEENKLRKKHFLVACVEILLELVNKVDYSLCRKNKFIYLYNSEYWEVISVVDFKDFLGDVALKMGVDKFDAKHHLFKEDLYKQFLSDARLKEVESNGSTTLVNLNNGTFEITPTRQILREFRKSDFLTHQLPFDFKSEANAPQFQMFLNEVLPEQELQDILAEYLGYIFVKNNVLKLEKVLLLYGAGANGKSVLFEIMMALLGSQNVTNFSLNRLTDDQGNSRAQLGGKLLNYSSEINGKLESSIFKQLVSGEPVEARFLYKDIQIMTDYARLMFNCNELPGKAENTNAYFRRLLILPFRVTIPPERQDKDLSKRIIKTELSGVFNWVLNGLTRLLKNKDFTQSKIVEEEVLQYKKESDSVLMFLEEEGYSISFDKTSPLKSVYIEYVDYCKMNHYTVFSNQNFSKRLKAMGYKLGNRKSYGFPLFITKNISN</sequence>